<evidence type="ECO:0000256" key="7">
    <source>
        <dbReference type="SAM" id="MobiDB-lite"/>
    </source>
</evidence>
<dbReference type="SUPFAM" id="SSF53706">
    <property type="entry name" value="Formate dehydrogenase/DMSO reductase, domains 1-3"/>
    <property type="match status" value="1"/>
</dbReference>
<dbReference type="Gene3D" id="3.40.228.10">
    <property type="entry name" value="Dimethylsulfoxide Reductase, domain 2"/>
    <property type="match status" value="2"/>
</dbReference>
<dbReference type="AlphaFoldDB" id="A0A2T0LKQ7"/>
<feature type="domain" description="Molybdopterin dinucleotide-binding" evidence="9">
    <location>
        <begin position="740"/>
        <end position="858"/>
    </location>
</feature>
<feature type="region of interest" description="Disordered" evidence="7">
    <location>
        <begin position="160"/>
        <end position="186"/>
    </location>
</feature>
<dbReference type="Gene3D" id="3.40.50.740">
    <property type="match status" value="1"/>
</dbReference>
<dbReference type="InterPro" id="IPR048158">
    <property type="entry name" value="Formate_DH_Act"/>
</dbReference>
<feature type="domain" description="Molybdopterin oxidoreductase" evidence="8">
    <location>
        <begin position="15"/>
        <end position="414"/>
    </location>
</feature>
<dbReference type="GO" id="GO:0009061">
    <property type="term" value="P:anaerobic respiration"/>
    <property type="evidence" value="ECO:0007669"/>
    <property type="project" value="TreeGrafter"/>
</dbReference>
<dbReference type="PANTHER" id="PTHR43598">
    <property type="entry name" value="TUNGSTEN-CONTAINING FORMYLMETHANOFURAN DEHYDROGENASE 2 SUBUNIT B"/>
    <property type="match status" value="1"/>
</dbReference>
<accession>A0A2T0LKQ7</accession>
<keyword evidence="6" id="KW-0560">Oxidoreductase</keyword>
<reference evidence="10 11" key="1">
    <citation type="submission" date="2018-03" db="EMBL/GenBank/DDBJ databases">
        <title>Genomic Encyclopedia of Type Strains, Phase III (KMG-III): the genomes of soil and plant-associated and newly described type strains.</title>
        <authorList>
            <person name="Whitman W."/>
        </authorList>
    </citation>
    <scope>NUCLEOTIDE SEQUENCE [LARGE SCALE GENOMIC DNA]</scope>
    <source>
        <strain evidence="10 11">CGMCC 4.7125</strain>
    </source>
</reference>
<dbReference type="GO" id="GO:0009055">
    <property type="term" value="F:electron transfer activity"/>
    <property type="evidence" value="ECO:0007669"/>
    <property type="project" value="TreeGrafter"/>
</dbReference>
<dbReference type="CDD" id="cd02792">
    <property type="entry name" value="MopB_CT_Formate-Dh-Na-like"/>
    <property type="match status" value="1"/>
</dbReference>
<organism evidence="10 11">
    <name type="scientific">Prauserella shujinwangii</name>
    <dbReference type="NCBI Taxonomy" id="1453103"/>
    <lineage>
        <taxon>Bacteria</taxon>
        <taxon>Bacillati</taxon>
        <taxon>Actinomycetota</taxon>
        <taxon>Actinomycetes</taxon>
        <taxon>Pseudonocardiales</taxon>
        <taxon>Pseudonocardiaceae</taxon>
        <taxon>Prauserella</taxon>
    </lineage>
</organism>
<evidence type="ECO:0000256" key="3">
    <source>
        <dbReference type="ARBA" id="ARBA00010312"/>
    </source>
</evidence>
<dbReference type="EMBL" id="PVNH01000015">
    <property type="protein sequence ID" value="PRX43431.1"/>
    <property type="molecule type" value="Genomic_DNA"/>
</dbReference>
<comment type="subcellular location">
    <subcellularLocation>
        <location evidence="2">Cell envelope</location>
    </subcellularLocation>
</comment>
<dbReference type="InterPro" id="IPR009010">
    <property type="entry name" value="Asp_de-COase-like_dom_sf"/>
</dbReference>
<keyword evidence="11" id="KW-1185">Reference proteome</keyword>
<name>A0A2T0LKQ7_9PSEU</name>
<evidence type="ECO:0000256" key="1">
    <source>
        <dbReference type="ARBA" id="ARBA00001966"/>
    </source>
</evidence>
<dbReference type="NCBIfam" id="NF041513">
    <property type="entry name" value="formate_DH_Act"/>
    <property type="match status" value="1"/>
</dbReference>
<evidence type="ECO:0000256" key="6">
    <source>
        <dbReference type="ARBA" id="ARBA00023002"/>
    </source>
</evidence>
<evidence type="ECO:0000259" key="9">
    <source>
        <dbReference type="Pfam" id="PF01568"/>
    </source>
</evidence>
<dbReference type="GO" id="GO:0030313">
    <property type="term" value="C:cell envelope"/>
    <property type="evidence" value="ECO:0007669"/>
    <property type="project" value="UniProtKB-SubCell"/>
</dbReference>
<comment type="caution">
    <text evidence="10">The sequence shown here is derived from an EMBL/GenBank/DDBJ whole genome shotgun (WGS) entry which is preliminary data.</text>
</comment>
<gene>
    <name evidence="10" type="ORF">B0I33_11549</name>
</gene>
<proteinExistence type="inferred from homology"/>
<dbReference type="GO" id="GO:0043546">
    <property type="term" value="F:molybdopterin cofactor binding"/>
    <property type="evidence" value="ECO:0007669"/>
    <property type="project" value="InterPro"/>
</dbReference>
<evidence type="ECO:0000313" key="11">
    <source>
        <dbReference type="Proteomes" id="UP000238362"/>
    </source>
</evidence>
<dbReference type="Pfam" id="PF01568">
    <property type="entry name" value="Molydop_binding"/>
    <property type="match status" value="1"/>
</dbReference>
<dbReference type="Gene3D" id="2.40.40.20">
    <property type="match status" value="1"/>
</dbReference>
<dbReference type="PANTHER" id="PTHR43598:SF1">
    <property type="entry name" value="FORMATE DEHYDROGENASE-O MAJOR SUBUNIT"/>
    <property type="match status" value="1"/>
</dbReference>
<evidence type="ECO:0000256" key="5">
    <source>
        <dbReference type="ARBA" id="ARBA00022723"/>
    </source>
</evidence>
<dbReference type="GO" id="GO:0016491">
    <property type="term" value="F:oxidoreductase activity"/>
    <property type="evidence" value="ECO:0007669"/>
    <property type="project" value="UniProtKB-KW"/>
</dbReference>
<dbReference type="Pfam" id="PF00384">
    <property type="entry name" value="Molybdopterin"/>
    <property type="match status" value="2"/>
</dbReference>
<keyword evidence="4" id="KW-0408">Iron</keyword>
<keyword evidence="4" id="KW-0004">4Fe-4S</keyword>
<dbReference type="Proteomes" id="UP000238362">
    <property type="component" value="Unassembled WGS sequence"/>
</dbReference>
<comment type="similarity">
    <text evidence="3">Belongs to the prokaryotic molybdopterin-containing oxidoreductase family.</text>
</comment>
<feature type="region of interest" description="Disordered" evidence="7">
    <location>
        <begin position="642"/>
        <end position="664"/>
    </location>
</feature>
<sequence length="895" mass="100014">MGTSFGRGGATTFQQDLANSDCIVIQGSNMAECHPVGFQWVMEAKARGAKVIHVDPRFTRTSALADIHVPLRAGSDIAFLGGIINYVLEHEKYFREYMLAYTNAATIVNERFAGADELDGVFSGLDRERRSYDVSTWQYEGAEVQAASGKRDQLWAERTRHGVRQSGRGEAHGSGGAEIGTEPRTDETLEHPRCVFQILKRHFARYTPERVEEICGVPREKFLQVCELLTENSGRERTSAFAYAVGWTQHTVGVQYIRTAGILQALLGNIGRPGGGILALRGHASIQGSTDIPTLFNLLPGYIPMPHAHTNEDLATFVEAESAQKGYWGNMKSYLVSLLKAWWGPAATPDNEFRFDYLPRLTGSHSTYETVLEQLDGTCNGYFLMGENPAVGSANAKMQRLGMAALDWLVVRDFSLIESATWWQDGPEIETGELRTEDIATEVFFLPAAAHTEKDGSFTNTQRLLQWHHQAVEPEGDARSDLWFIYHLGRRIREKLAAAARDGTRKEADAERDRPVLDLTWDYPTKGRHAEPEAEAVLAEINGWNADAEPLSTYEQLKDDGSTACGCWIYCGVYAEGVNQAARRKPGTEQNWVASEWAWAWPLNRRILYNRASADPDGKPWSERKAYVWWDAEQEKWTGHDIPDFKATKAPDFEPEEGAKGPDALRGTDAFIMQADGKAWLYVPAGLTDGPLPTHYEPHESPFANLLYGQQRNPVRQLLRHENNRFQPSDGQPGADVFPYVLTTYRLTEHHTAGGMSRWQPYLAELQPELFCEISPELATERGLEHLGWATIVTARTAIEARVLVTDRVSPLRVQGRTLHQVGVPYHWGPNGLSTGDAVNELASMALDPNTHIQEVKALTCDIRPGRRPRGPERVELVERYQREAGITDETGTEV</sequence>
<dbReference type="InterPro" id="IPR006657">
    <property type="entry name" value="MoPterin_dinucl-bd_dom"/>
</dbReference>
<feature type="compositionally biased region" description="Basic and acidic residues" evidence="7">
    <location>
        <begin position="642"/>
        <end position="660"/>
    </location>
</feature>
<comment type="cofactor">
    <cofactor evidence="1">
        <name>[4Fe-4S] cluster</name>
        <dbReference type="ChEBI" id="CHEBI:49883"/>
    </cofactor>
</comment>
<dbReference type="GO" id="GO:0051539">
    <property type="term" value="F:4 iron, 4 sulfur cluster binding"/>
    <property type="evidence" value="ECO:0007669"/>
    <property type="project" value="UniProtKB-KW"/>
</dbReference>
<evidence type="ECO:0000259" key="8">
    <source>
        <dbReference type="Pfam" id="PF00384"/>
    </source>
</evidence>
<dbReference type="SUPFAM" id="SSF50692">
    <property type="entry name" value="ADC-like"/>
    <property type="match status" value="1"/>
</dbReference>
<dbReference type="GO" id="GO:0030151">
    <property type="term" value="F:molybdenum ion binding"/>
    <property type="evidence" value="ECO:0007669"/>
    <property type="project" value="TreeGrafter"/>
</dbReference>
<feature type="domain" description="Molybdopterin oxidoreductase" evidence="8">
    <location>
        <begin position="446"/>
        <end position="489"/>
    </location>
</feature>
<evidence type="ECO:0000256" key="2">
    <source>
        <dbReference type="ARBA" id="ARBA00004196"/>
    </source>
</evidence>
<evidence type="ECO:0000256" key="4">
    <source>
        <dbReference type="ARBA" id="ARBA00022485"/>
    </source>
</evidence>
<evidence type="ECO:0000313" key="10">
    <source>
        <dbReference type="EMBL" id="PRX43431.1"/>
    </source>
</evidence>
<keyword evidence="4" id="KW-0411">Iron-sulfur</keyword>
<keyword evidence="5" id="KW-0479">Metal-binding</keyword>
<protein>
    <submittedName>
        <fullName evidence="10">Formate dehydrogenase major subunit</fullName>
    </submittedName>
</protein>
<dbReference type="InterPro" id="IPR006656">
    <property type="entry name" value="Mopterin_OxRdtase"/>
</dbReference>